<feature type="non-terminal residue" evidence="1">
    <location>
        <position position="1"/>
    </location>
</feature>
<reference evidence="1 2" key="1">
    <citation type="submission" date="2021-06" db="EMBL/GenBank/DDBJ databases">
        <authorList>
            <person name="Palmer J.M."/>
        </authorList>
    </citation>
    <scope>NUCLEOTIDE SEQUENCE [LARGE SCALE GENOMIC DNA]</scope>
    <source>
        <strain evidence="1 2">CL_MEX2019</strain>
        <tissue evidence="1">Muscle</tissue>
    </source>
</reference>
<accession>A0ABU7CQA7</accession>
<keyword evidence="2" id="KW-1185">Reference proteome</keyword>
<protein>
    <submittedName>
        <fullName evidence="1">Uncharacterized protein</fullName>
    </submittedName>
</protein>
<comment type="caution">
    <text evidence="1">The sequence shown here is derived from an EMBL/GenBank/DDBJ whole genome shotgun (WGS) entry which is preliminary data.</text>
</comment>
<evidence type="ECO:0000313" key="2">
    <source>
        <dbReference type="Proteomes" id="UP001352852"/>
    </source>
</evidence>
<dbReference type="Proteomes" id="UP001352852">
    <property type="component" value="Unassembled WGS sequence"/>
</dbReference>
<proteinExistence type="predicted"/>
<evidence type="ECO:0000313" key="1">
    <source>
        <dbReference type="EMBL" id="MED6265173.1"/>
    </source>
</evidence>
<sequence>PGFQPCRDSGVLKRTACFSGAPDISCGRFTQRIMAQTNSSGQGTNGVADESPNTIVYRKSTVTYQDVALHTDREGTCLKRLVEEGAFDHGQT</sequence>
<organism evidence="1 2">
    <name type="scientific">Characodon lateralis</name>
    <dbReference type="NCBI Taxonomy" id="208331"/>
    <lineage>
        <taxon>Eukaryota</taxon>
        <taxon>Metazoa</taxon>
        <taxon>Chordata</taxon>
        <taxon>Craniata</taxon>
        <taxon>Vertebrata</taxon>
        <taxon>Euteleostomi</taxon>
        <taxon>Actinopterygii</taxon>
        <taxon>Neopterygii</taxon>
        <taxon>Teleostei</taxon>
        <taxon>Neoteleostei</taxon>
        <taxon>Acanthomorphata</taxon>
        <taxon>Ovalentaria</taxon>
        <taxon>Atherinomorphae</taxon>
        <taxon>Cyprinodontiformes</taxon>
        <taxon>Goodeidae</taxon>
        <taxon>Characodon</taxon>
    </lineage>
</organism>
<dbReference type="EMBL" id="JAHUTJ010002350">
    <property type="protein sequence ID" value="MED6265173.1"/>
    <property type="molecule type" value="Genomic_DNA"/>
</dbReference>
<gene>
    <name evidence="1" type="ORF">CHARACLAT_022781</name>
</gene>
<name>A0ABU7CQA7_9TELE</name>